<dbReference type="GO" id="GO:0016987">
    <property type="term" value="F:sigma factor activity"/>
    <property type="evidence" value="ECO:0007669"/>
    <property type="project" value="UniProtKB-KW"/>
</dbReference>
<dbReference type="Pfam" id="PF04542">
    <property type="entry name" value="Sigma70_r2"/>
    <property type="match status" value="1"/>
</dbReference>
<keyword evidence="6" id="KW-0175">Coiled coil</keyword>
<evidence type="ECO:0000256" key="2">
    <source>
        <dbReference type="ARBA" id="ARBA00023015"/>
    </source>
</evidence>
<keyword evidence="4" id="KW-0238">DNA-binding</keyword>
<dbReference type="SUPFAM" id="SSF88659">
    <property type="entry name" value="Sigma3 and sigma4 domains of RNA polymerase sigma factors"/>
    <property type="match status" value="1"/>
</dbReference>
<dbReference type="Pfam" id="PF08281">
    <property type="entry name" value="Sigma70_r4_2"/>
    <property type="match status" value="1"/>
</dbReference>
<evidence type="ECO:0000256" key="1">
    <source>
        <dbReference type="ARBA" id="ARBA00010641"/>
    </source>
</evidence>
<comment type="caution">
    <text evidence="9">The sequence shown here is derived from an EMBL/GenBank/DDBJ whole genome shotgun (WGS) entry which is preliminary data.</text>
</comment>
<reference evidence="9" key="1">
    <citation type="submission" date="2022-06" db="EMBL/GenBank/DDBJ databases">
        <title>New cyanobacteria of genus Symplocastrum in benthos of Lake Baikal.</title>
        <authorList>
            <person name="Sorokovikova E."/>
            <person name="Tikhonova I."/>
            <person name="Krasnopeev A."/>
            <person name="Evseev P."/>
            <person name="Gladkikh A."/>
            <person name="Belykh O."/>
        </authorList>
    </citation>
    <scope>NUCLEOTIDE SEQUENCE</scope>
    <source>
        <strain evidence="9">BBK-W-15</strain>
    </source>
</reference>
<dbReference type="Gene3D" id="1.10.10.10">
    <property type="entry name" value="Winged helix-like DNA-binding domain superfamily/Winged helix DNA-binding domain"/>
    <property type="match status" value="1"/>
</dbReference>
<dbReference type="InterPro" id="IPR013249">
    <property type="entry name" value="RNA_pol_sigma70_r4_t2"/>
</dbReference>
<dbReference type="InterPro" id="IPR036388">
    <property type="entry name" value="WH-like_DNA-bd_sf"/>
</dbReference>
<dbReference type="RefSeq" id="WP_254013423.1">
    <property type="nucleotide sequence ID" value="NZ_JAMZMM010000228.1"/>
</dbReference>
<dbReference type="InterPro" id="IPR039425">
    <property type="entry name" value="RNA_pol_sigma-70-like"/>
</dbReference>
<dbReference type="AlphaFoldDB" id="A0AAE3GVR3"/>
<evidence type="ECO:0000256" key="4">
    <source>
        <dbReference type="ARBA" id="ARBA00023125"/>
    </source>
</evidence>
<dbReference type="InterPro" id="IPR007627">
    <property type="entry name" value="RNA_pol_sigma70_r2"/>
</dbReference>
<feature type="coiled-coil region" evidence="6">
    <location>
        <begin position="150"/>
        <end position="177"/>
    </location>
</feature>
<dbReference type="GO" id="GO:0006352">
    <property type="term" value="P:DNA-templated transcription initiation"/>
    <property type="evidence" value="ECO:0007669"/>
    <property type="project" value="InterPro"/>
</dbReference>
<dbReference type="PANTHER" id="PTHR43133:SF8">
    <property type="entry name" value="RNA POLYMERASE SIGMA FACTOR HI_1459-RELATED"/>
    <property type="match status" value="1"/>
</dbReference>
<dbReference type="GO" id="GO:0003677">
    <property type="term" value="F:DNA binding"/>
    <property type="evidence" value="ECO:0007669"/>
    <property type="project" value="UniProtKB-KW"/>
</dbReference>
<keyword evidence="5" id="KW-0804">Transcription</keyword>
<dbReference type="EMBL" id="JAMZMM010000228">
    <property type="protein sequence ID" value="MCP2730668.1"/>
    <property type="molecule type" value="Genomic_DNA"/>
</dbReference>
<dbReference type="PANTHER" id="PTHR43133">
    <property type="entry name" value="RNA POLYMERASE ECF-TYPE SIGMA FACTO"/>
    <property type="match status" value="1"/>
</dbReference>
<dbReference type="InterPro" id="IPR014284">
    <property type="entry name" value="RNA_pol_sigma-70_dom"/>
</dbReference>
<gene>
    <name evidence="9" type="ORF">NJ959_19760</name>
</gene>
<sequence length="263" mass="30466">MTGSIQWNCREDREFLFFQEWENHRDYLYRCCLKWMNGNATNAEEVLSQAMFKAFEKVQDSTSVITNFKGWLTRLTYNLCMDIHRENKKFGDRSESWELIVEKGEEGLVSLSDSPESIVLRGELAIIIQCAIEDLPPKLREPFLLYFIEEKSYQEIAQKLNIAYDNLRKRIAQAQIILQKSLTKYLSGLDNSLLNFSESLDKKGEPGVGSFYSDEIITTSQEITPSPQEKEGFDCSFNYQVDAICLETLSHTWYQSPTPLGWS</sequence>
<feature type="domain" description="RNA polymerase sigma-70 region 2" evidence="7">
    <location>
        <begin position="22"/>
        <end position="89"/>
    </location>
</feature>
<evidence type="ECO:0000259" key="7">
    <source>
        <dbReference type="Pfam" id="PF04542"/>
    </source>
</evidence>
<keyword evidence="10" id="KW-1185">Reference proteome</keyword>
<evidence type="ECO:0000313" key="10">
    <source>
        <dbReference type="Proteomes" id="UP001204953"/>
    </source>
</evidence>
<dbReference type="InterPro" id="IPR013324">
    <property type="entry name" value="RNA_pol_sigma_r3/r4-like"/>
</dbReference>
<dbReference type="Gene3D" id="1.10.1740.10">
    <property type="match status" value="1"/>
</dbReference>
<keyword evidence="2" id="KW-0805">Transcription regulation</keyword>
<keyword evidence="3" id="KW-0731">Sigma factor</keyword>
<dbReference type="Proteomes" id="UP001204953">
    <property type="component" value="Unassembled WGS sequence"/>
</dbReference>
<evidence type="ECO:0000256" key="6">
    <source>
        <dbReference type="SAM" id="Coils"/>
    </source>
</evidence>
<comment type="similarity">
    <text evidence="1">Belongs to the sigma-70 factor family. ECF subfamily.</text>
</comment>
<organism evidence="9 10">
    <name type="scientific">Limnofasciculus baicalensis BBK-W-15</name>
    <dbReference type="NCBI Taxonomy" id="2699891"/>
    <lineage>
        <taxon>Bacteria</taxon>
        <taxon>Bacillati</taxon>
        <taxon>Cyanobacteriota</taxon>
        <taxon>Cyanophyceae</taxon>
        <taxon>Coleofasciculales</taxon>
        <taxon>Coleofasciculaceae</taxon>
        <taxon>Limnofasciculus</taxon>
        <taxon>Limnofasciculus baicalensis</taxon>
    </lineage>
</organism>
<proteinExistence type="inferred from homology"/>
<dbReference type="NCBIfam" id="TIGR02937">
    <property type="entry name" value="sigma70-ECF"/>
    <property type="match status" value="1"/>
</dbReference>
<evidence type="ECO:0000256" key="3">
    <source>
        <dbReference type="ARBA" id="ARBA00023082"/>
    </source>
</evidence>
<dbReference type="CDD" id="cd06171">
    <property type="entry name" value="Sigma70_r4"/>
    <property type="match status" value="1"/>
</dbReference>
<dbReference type="SUPFAM" id="SSF88946">
    <property type="entry name" value="Sigma2 domain of RNA polymerase sigma factors"/>
    <property type="match status" value="1"/>
</dbReference>
<protein>
    <submittedName>
        <fullName evidence="9">RNA polymerase sigma factor</fullName>
    </submittedName>
</protein>
<evidence type="ECO:0000256" key="5">
    <source>
        <dbReference type="ARBA" id="ARBA00023163"/>
    </source>
</evidence>
<name>A0AAE3GVR3_9CYAN</name>
<evidence type="ECO:0000259" key="8">
    <source>
        <dbReference type="Pfam" id="PF08281"/>
    </source>
</evidence>
<dbReference type="InterPro" id="IPR013325">
    <property type="entry name" value="RNA_pol_sigma_r2"/>
</dbReference>
<evidence type="ECO:0000313" key="9">
    <source>
        <dbReference type="EMBL" id="MCP2730668.1"/>
    </source>
</evidence>
<feature type="domain" description="RNA polymerase sigma factor 70 region 4 type 2" evidence="8">
    <location>
        <begin position="127"/>
        <end position="174"/>
    </location>
</feature>
<accession>A0AAE3GVR3</accession>